<dbReference type="EMBL" id="CM046388">
    <property type="protein sequence ID" value="KAI8573481.1"/>
    <property type="molecule type" value="Genomic_DNA"/>
</dbReference>
<comment type="caution">
    <text evidence="1">The sequence shown here is derived from an EMBL/GenBank/DDBJ whole genome shotgun (WGS) entry which is preliminary data.</text>
</comment>
<evidence type="ECO:0000313" key="1">
    <source>
        <dbReference type="EMBL" id="KAI8573481.1"/>
    </source>
</evidence>
<dbReference type="Proteomes" id="UP001062846">
    <property type="component" value="Chromosome 1"/>
</dbReference>
<name>A0ACC0Q7T1_RHOML</name>
<sequence>MGKMQGWKNKLISMGGKGILVKSVVQGIPTFAMACFLSLGLCLFVLVISVELSLIGQGY</sequence>
<keyword evidence="2" id="KW-1185">Reference proteome</keyword>
<gene>
    <name evidence="1" type="ORF">RHMOL_Rhmol01G0281000</name>
</gene>
<reference evidence="1" key="1">
    <citation type="submission" date="2022-02" db="EMBL/GenBank/DDBJ databases">
        <title>Plant Genome Project.</title>
        <authorList>
            <person name="Zhang R.-G."/>
        </authorList>
    </citation>
    <scope>NUCLEOTIDE SEQUENCE</scope>
    <source>
        <strain evidence="1">AT1</strain>
    </source>
</reference>
<proteinExistence type="predicted"/>
<accession>A0ACC0Q7T1</accession>
<organism evidence="1 2">
    <name type="scientific">Rhododendron molle</name>
    <name type="common">Chinese azalea</name>
    <name type="synonym">Azalea mollis</name>
    <dbReference type="NCBI Taxonomy" id="49168"/>
    <lineage>
        <taxon>Eukaryota</taxon>
        <taxon>Viridiplantae</taxon>
        <taxon>Streptophyta</taxon>
        <taxon>Embryophyta</taxon>
        <taxon>Tracheophyta</taxon>
        <taxon>Spermatophyta</taxon>
        <taxon>Magnoliopsida</taxon>
        <taxon>eudicotyledons</taxon>
        <taxon>Gunneridae</taxon>
        <taxon>Pentapetalae</taxon>
        <taxon>asterids</taxon>
        <taxon>Ericales</taxon>
        <taxon>Ericaceae</taxon>
        <taxon>Ericoideae</taxon>
        <taxon>Rhodoreae</taxon>
        <taxon>Rhododendron</taxon>
    </lineage>
</organism>
<protein>
    <submittedName>
        <fullName evidence="1">Uncharacterized protein</fullName>
    </submittedName>
</protein>
<evidence type="ECO:0000313" key="2">
    <source>
        <dbReference type="Proteomes" id="UP001062846"/>
    </source>
</evidence>